<accession>A0ABX5MIL4</accession>
<comment type="caution">
    <text evidence="2">The sequence shown here is derived from an EMBL/GenBank/DDBJ whole genome shotgun (WGS) entry which is preliminary data.</text>
</comment>
<dbReference type="Pfam" id="PF16989">
    <property type="entry name" value="T6SS_VasJ"/>
    <property type="match status" value="1"/>
</dbReference>
<dbReference type="InterPro" id="IPR017739">
    <property type="entry name" value="T6SS-assoc_VCA0119"/>
</dbReference>
<gene>
    <name evidence="2" type="ORF">C7400_12551</name>
</gene>
<evidence type="ECO:0000313" key="3">
    <source>
        <dbReference type="Proteomes" id="UP000247515"/>
    </source>
</evidence>
<dbReference type="Proteomes" id="UP000247515">
    <property type="component" value="Unassembled WGS sequence"/>
</dbReference>
<reference evidence="2 3" key="1">
    <citation type="submission" date="2018-05" db="EMBL/GenBank/DDBJ databases">
        <title>Genomic Encyclopedia of Type Strains, Phase IV (KMG-V): Genome sequencing to study the core and pangenomes of soil and plant-associated prokaryotes.</title>
        <authorList>
            <person name="Whitman W."/>
        </authorList>
    </citation>
    <scope>NUCLEOTIDE SEQUENCE [LARGE SCALE GENOMIC DNA]</scope>
    <source>
        <strain evidence="2 3">SIr-6563</strain>
    </source>
</reference>
<dbReference type="GeneID" id="61307940"/>
<dbReference type="Pfam" id="PF06812">
    <property type="entry name" value="ImpA_N"/>
    <property type="match status" value="1"/>
</dbReference>
<name>A0ABX5MIL4_9BURK</name>
<dbReference type="PANTHER" id="PTHR37024">
    <property type="entry name" value="TYPE VI SECRETION SYSTEM DUF2094 AND IMPA-RELATED DOMAIN PROTEIN"/>
    <property type="match status" value="1"/>
</dbReference>
<dbReference type="NCBIfam" id="TIGR03362">
    <property type="entry name" value="VI_chp_7"/>
    <property type="match status" value="1"/>
</dbReference>
<evidence type="ECO:0000259" key="1">
    <source>
        <dbReference type="Pfam" id="PF06812"/>
    </source>
</evidence>
<dbReference type="PANTHER" id="PTHR37024:SF3">
    <property type="entry name" value="TYPE VI SECRETION SYSTEM PROTEIN TSSA"/>
    <property type="match status" value="1"/>
</dbReference>
<protein>
    <submittedName>
        <fullName evidence="2">Type VI secretion system protein VasJ</fullName>
    </submittedName>
</protein>
<evidence type="ECO:0000313" key="2">
    <source>
        <dbReference type="EMBL" id="PXX09000.1"/>
    </source>
</evidence>
<feature type="domain" description="ImpA N-terminal" evidence="1">
    <location>
        <begin position="13"/>
        <end position="126"/>
    </location>
</feature>
<proteinExistence type="predicted"/>
<dbReference type="InterPro" id="IPR010657">
    <property type="entry name" value="ImpA_N"/>
</dbReference>
<dbReference type="RefSeq" id="WP_202035038.1">
    <property type="nucleotide sequence ID" value="NZ_CADFGS010000010.1"/>
</dbReference>
<keyword evidence="3" id="KW-1185">Reference proteome</keyword>
<sequence>MNGYRALDLKHLLEPLEALQPAGHFDENDERYQIIDQEMVKLGGLHEASMDWSRIDEAARQYLTQQCKHFRVAGHLITACLRARSWQAWVDALGLLTGMVQDYWETGFPKPGPAGHAARRKLVAMLIGRLTEAQGALDPQAFEKDLQAQAQRALAAIQAAAIPAQLDAAPLATLELRLNQSVDATRAPEPTESRSSASSVRQAATGISEEFFSAGSALRLGEERENRRSLLTVAEFVNVQDAYDPTGYQLRRFALWGHLRAAPPARHEQRTELAGVPIDIVDSYQEALARNAVTPVLLQRVEKSVAGSPYWIRGSYLAAGIADRLEMKEVADAICHAAARFVRRMPMVAKLCFSDGRPFVDDETLHWLSGVASESSPAAAVQEYSSLRDELVAQLDREGVEVVLKRLQDMQAGFHAPRQRCHVTVIAADLLAARGLAWLAADLYANVARAMQGTLAAQWEPDLWGHLAKQLPPTVAIEQGRKGQEAS</sequence>
<dbReference type="EMBL" id="QJJV01000025">
    <property type="protein sequence ID" value="PXX09000.1"/>
    <property type="molecule type" value="Genomic_DNA"/>
</dbReference>
<organism evidence="2 3">
    <name type="scientific">Paraburkholderia tropica</name>
    <dbReference type="NCBI Taxonomy" id="92647"/>
    <lineage>
        <taxon>Bacteria</taxon>
        <taxon>Pseudomonadati</taxon>
        <taxon>Pseudomonadota</taxon>
        <taxon>Betaproteobacteria</taxon>
        <taxon>Burkholderiales</taxon>
        <taxon>Burkholderiaceae</taxon>
        <taxon>Paraburkholderia</taxon>
    </lineage>
</organism>